<dbReference type="OrthoDB" id="71604at2"/>
<dbReference type="Pfam" id="PF03692">
    <property type="entry name" value="CxxCxxCC"/>
    <property type="match status" value="1"/>
</dbReference>
<dbReference type="EMBL" id="AP017928">
    <property type="protein sequence ID" value="BBA35556.1"/>
    <property type="molecule type" value="Genomic_DNA"/>
</dbReference>
<dbReference type="InterPro" id="IPR005358">
    <property type="entry name" value="Puta_zinc/iron-chelating_dom"/>
</dbReference>
<accession>A0A250KVK6</accession>
<dbReference type="AlphaFoldDB" id="A0A250KVK6"/>
<proteinExistence type="predicted"/>
<dbReference type="RefSeq" id="WP_119630848.1">
    <property type="nucleotide sequence ID" value="NZ_AP017928.1"/>
</dbReference>
<dbReference type="Proteomes" id="UP000266313">
    <property type="component" value="Chromosome"/>
</dbReference>
<name>A0A250KVK6_9GAMM</name>
<evidence type="ECO:0000313" key="2">
    <source>
        <dbReference type="Proteomes" id="UP000266313"/>
    </source>
</evidence>
<protein>
    <submittedName>
        <fullName evidence="1">Conserved domain protein</fullName>
    </submittedName>
</protein>
<gene>
    <name evidence="1" type="ORF">sS8_3619</name>
</gene>
<sequence>MTEFLRRPTHRYDDPLALVWIACAERVGFRIERTPHAYASTDGRGTILIGTDDILDPDDSLAQMILHELCHALVEGETGERRVDWGLGGSGGRNPWREHACLRLQAYLADGVGLRDFFAPTTDFRVSFWESLSADPFTAPPKDGGRRERSCVAARRAAWQASQRRWAPHLGEALTATAAIAALVPRTKSNSPARSGTGIEATAMPSLWGTVAEPPPQHPAGHASIAAYHAGRGCADCAWAFGERRGLRCRHAPGVRLPNDAPACVRFEPADELDCLSCGACCREAYDSVEISRREPVIKRHPALVVVDGTRSKLLRHGTRCAALSGGGTPTETYACAIYPDRPKTCREFTLGSGNCLDARRRVGLSL</sequence>
<dbReference type="KEGG" id="mmai:sS8_3619"/>
<evidence type="ECO:0000313" key="1">
    <source>
        <dbReference type="EMBL" id="BBA35556.1"/>
    </source>
</evidence>
<organism evidence="1 2">
    <name type="scientific">Methylocaldum marinum</name>
    <dbReference type="NCBI Taxonomy" id="1432792"/>
    <lineage>
        <taxon>Bacteria</taxon>
        <taxon>Pseudomonadati</taxon>
        <taxon>Pseudomonadota</taxon>
        <taxon>Gammaproteobacteria</taxon>
        <taxon>Methylococcales</taxon>
        <taxon>Methylococcaceae</taxon>
        <taxon>Methylocaldum</taxon>
    </lineage>
</organism>
<reference evidence="1 2" key="1">
    <citation type="submission" date="2016-12" db="EMBL/GenBank/DDBJ databases">
        <title>Genome sequencing of Methylocaldum marinum.</title>
        <authorList>
            <person name="Takeuchi M."/>
            <person name="Kamagata Y."/>
            <person name="Hiraoka S."/>
            <person name="Oshima K."/>
            <person name="Hattori M."/>
            <person name="Iwasaki W."/>
        </authorList>
    </citation>
    <scope>NUCLEOTIDE SEQUENCE [LARGE SCALE GENOMIC DNA]</scope>
    <source>
        <strain evidence="1 2">S8</strain>
    </source>
</reference>
<keyword evidence="2" id="KW-1185">Reference proteome</keyword>